<evidence type="ECO:0000313" key="12">
    <source>
        <dbReference type="Proteomes" id="UP001226762"/>
    </source>
</evidence>
<feature type="transmembrane region" description="Helical" evidence="9">
    <location>
        <begin position="122"/>
        <end position="141"/>
    </location>
</feature>
<feature type="transmembrane region" description="Helical" evidence="9">
    <location>
        <begin position="62"/>
        <end position="81"/>
    </location>
</feature>
<sequence length="506" mass="55060">MTREHPERSPGITEPLLLFFIGFGLFMFCRRSDFLPLIPATIIIAPIFILRFSRILPGGRAALLTALGFVLAINISLWGIFDMSDPLTGVAFNVVRSSLIGLLYAVPYWIDRAITPRLGDGLHTTLVFPVAATAIMFLATLEGPLDGTQAKNIYGIGPLPILQLYALTGLWGFVFLWSWLAALINFAWARGYALRPSLAALLLFAVPALALYGFGANRLATAPDVPQVRLASAVMAAGDIHPVSMEAIYETRKTVPLEQTLAVIEAMTAEAVAEGAKIVTFPEFALLVTEEERAIVETRAGRIAADNGIWLSLPYAWMADEGRGENRHLLIDDTGAIRIDHKKRYLFGYGPIGEAGAFSKGPGTVQTVDSPYGRISVAICRDLSFPQMIRQAGAAGADIMLTGSHDFPSGIVMNDPFRSVENGMTHVRTTFNGISYAMDPYGRLLSERDNGEGRSAIMYVDIPTRGTRTLYARFGDWLGWGSVGLTVLFGTTAILRRKRGNVVADT</sequence>
<dbReference type="InterPro" id="IPR003010">
    <property type="entry name" value="C-N_Hydrolase"/>
</dbReference>
<feature type="transmembrane region" description="Helical" evidence="9">
    <location>
        <begin position="198"/>
        <end position="215"/>
    </location>
</feature>
<keyword evidence="6 9" id="KW-1133">Transmembrane helix</keyword>
<feature type="transmembrane region" description="Helical" evidence="9">
    <location>
        <begin position="161"/>
        <end position="186"/>
    </location>
</feature>
<dbReference type="GO" id="GO:0005886">
    <property type="term" value="C:plasma membrane"/>
    <property type="evidence" value="ECO:0007669"/>
    <property type="project" value="UniProtKB-SubCell"/>
</dbReference>
<dbReference type="GO" id="GO:0042158">
    <property type="term" value="P:lipoprotein biosynthetic process"/>
    <property type="evidence" value="ECO:0007669"/>
    <property type="project" value="InterPro"/>
</dbReference>
<dbReference type="EMBL" id="JANHAX010000001">
    <property type="protein sequence ID" value="MDQ2089369.1"/>
    <property type="molecule type" value="Genomic_DNA"/>
</dbReference>
<keyword evidence="4" id="KW-0808">Transferase</keyword>
<organism evidence="11 12">
    <name type="scientific">Marimonas arenosa</name>
    <dbReference type="NCBI Taxonomy" id="1795305"/>
    <lineage>
        <taxon>Bacteria</taxon>
        <taxon>Pseudomonadati</taxon>
        <taxon>Pseudomonadota</taxon>
        <taxon>Alphaproteobacteria</taxon>
        <taxon>Rhodobacterales</taxon>
        <taxon>Paracoccaceae</taxon>
        <taxon>Marimonas</taxon>
    </lineage>
</organism>
<dbReference type="GO" id="GO:0016787">
    <property type="term" value="F:hydrolase activity"/>
    <property type="evidence" value="ECO:0007669"/>
    <property type="project" value="UniProtKB-KW"/>
</dbReference>
<dbReference type="Pfam" id="PF00795">
    <property type="entry name" value="CN_hydrolase"/>
    <property type="match status" value="1"/>
</dbReference>
<reference evidence="11" key="2">
    <citation type="submission" date="2023-02" db="EMBL/GenBank/DDBJ databases">
        <title>'Rhodoalgimonas zhirmunskyi' gen. nov., isolated from a red alga.</title>
        <authorList>
            <person name="Nedashkovskaya O.I."/>
            <person name="Otstavnykh N.Y."/>
            <person name="Bystritskaya E.P."/>
            <person name="Balabanova L.A."/>
            <person name="Isaeva M.P."/>
        </authorList>
    </citation>
    <scope>NUCLEOTIDE SEQUENCE</scope>
    <source>
        <strain evidence="11">KCTC 52189</strain>
    </source>
</reference>
<keyword evidence="5 9" id="KW-0812">Transmembrane</keyword>
<dbReference type="InterPro" id="IPR036526">
    <property type="entry name" value="C-N_Hydrolase_sf"/>
</dbReference>
<keyword evidence="8" id="KW-0012">Acyltransferase</keyword>
<comment type="caution">
    <text evidence="11">The sequence shown here is derived from an EMBL/GenBank/DDBJ whole genome shotgun (WGS) entry which is preliminary data.</text>
</comment>
<evidence type="ECO:0000256" key="8">
    <source>
        <dbReference type="ARBA" id="ARBA00023315"/>
    </source>
</evidence>
<dbReference type="RefSeq" id="WP_306734615.1">
    <property type="nucleotide sequence ID" value="NZ_JANHAX010000001.1"/>
</dbReference>
<dbReference type="AlphaFoldDB" id="A0AAE3WB48"/>
<dbReference type="GO" id="GO:0016410">
    <property type="term" value="F:N-acyltransferase activity"/>
    <property type="evidence" value="ECO:0007669"/>
    <property type="project" value="InterPro"/>
</dbReference>
<comment type="subcellular location">
    <subcellularLocation>
        <location evidence="1">Cell membrane</location>
        <topology evidence="1">Multi-pass membrane protein</topology>
    </subcellularLocation>
</comment>
<dbReference type="CDD" id="cd07197">
    <property type="entry name" value="nitrilase"/>
    <property type="match status" value="1"/>
</dbReference>
<dbReference type="PANTHER" id="PTHR38686:SF1">
    <property type="entry name" value="APOLIPOPROTEIN N-ACYLTRANSFERASE"/>
    <property type="match status" value="1"/>
</dbReference>
<feature type="domain" description="CN hydrolase" evidence="10">
    <location>
        <begin position="245"/>
        <end position="464"/>
    </location>
</feature>
<evidence type="ECO:0000256" key="2">
    <source>
        <dbReference type="ARBA" id="ARBA00010065"/>
    </source>
</evidence>
<keyword evidence="12" id="KW-1185">Reference proteome</keyword>
<feature type="transmembrane region" description="Helical" evidence="9">
    <location>
        <begin position="12"/>
        <end position="28"/>
    </location>
</feature>
<evidence type="ECO:0000256" key="6">
    <source>
        <dbReference type="ARBA" id="ARBA00022989"/>
    </source>
</evidence>
<proteinExistence type="inferred from homology"/>
<comment type="similarity">
    <text evidence="2">Belongs to the CN hydrolase family. Apolipoprotein N-acyltransferase subfamily.</text>
</comment>
<feature type="transmembrane region" description="Helical" evidence="9">
    <location>
        <begin position="34"/>
        <end position="50"/>
    </location>
</feature>
<evidence type="ECO:0000256" key="7">
    <source>
        <dbReference type="ARBA" id="ARBA00023136"/>
    </source>
</evidence>
<evidence type="ECO:0000256" key="3">
    <source>
        <dbReference type="ARBA" id="ARBA00022475"/>
    </source>
</evidence>
<keyword evidence="7 9" id="KW-0472">Membrane</keyword>
<keyword evidence="3" id="KW-1003">Cell membrane</keyword>
<name>A0AAE3WB48_9RHOB</name>
<evidence type="ECO:0000256" key="9">
    <source>
        <dbReference type="SAM" id="Phobius"/>
    </source>
</evidence>
<dbReference type="PROSITE" id="PS50263">
    <property type="entry name" value="CN_HYDROLASE"/>
    <property type="match status" value="1"/>
</dbReference>
<reference evidence="11" key="1">
    <citation type="submission" date="2022-07" db="EMBL/GenBank/DDBJ databases">
        <authorList>
            <person name="Otstavnykh N."/>
            <person name="Isaeva M."/>
            <person name="Bystritskaya E."/>
        </authorList>
    </citation>
    <scope>NUCLEOTIDE SEQUENCE</scope>
    <source>
        <strain evidence="11">KCTC 52189</strain>
    </source>
</reference>
<feature type="transmembrane region" description="Helical" evidence="9">
    <location>
        <begin position="87"/>
        <end position="110"/>
    </location>
</feature>
<keyword evidence="11" id="KW-0378">Hydrolase</keyword>
<protein>
    <submittedName>
        <fullName evidence="11">Carbon-nitrogen hydrolase family protein</fullName>
    </submittedName>
</protein>
<dbReference type="InterPro" id="IPR004563">
    <property type="entry name" value="Apolipo_AcylTrfase"/>
</dbReference>
<accession>A0AAE3WB48</accession>
<dbReference type="SUPFAM" id="SSF56317">
    <property type="entry name" value="Carbon-nitrogen hydrolase"/>
    <property type="match status" value="1"/>
</dbReference>
<dbReference type="Proteomes" id="UP001226762">
    <property type="component" value="Unassembled WGS sequence"/>
</dbReference>
<gene>
    <name evidence="11" type="ORF">NO357_05585</name>
</gene>
<evidence type="ECO:0000313" key="11">
    <source>
        <dbReference type="EMBL" id="MDQ2089369.1"/>
    </source>
</evidence>
<evidence type="ECO:0000256" key="4">
    <source>
        <dbReference type="ARBA" id="ARBA00022679"/>
    </source>
</evidence>
<dbReference type="Gene3D" id="3.60.110.10">
    <property type="entry name" value="Carbon-nitrogen hydrolase"/>
    <property type="match status" value="1"/>
</dbReference>
<evidence type="ECO:0000259" key="10">
    <source>
        <dbReference type="PROSITE" id="PS50263"/>
    </source>
</evidence>
<evidence type="ECO:0000256" key="1">
    <source>
        <dbReference type="ARBA" id="ARBA00004651"/>
    </source>
</evidence>
<dbReference type="PANTHER" id="PTHR38686">
    <property type="entry name" value="APOLIPOPROTEIN N-ACYLTRANSFERASE"/>
    <property type="match status" value="1"/>
</dbReference>
<evidence type="ECO:0000256" key="5">
    <source>
        <dbReference type="ARBA" id="ARBA00022692"/>
    </source>
</evidence>